<dbReference type="AlphaFoldDB" id="A0A915K6H6"/>
<sequence>MEFLRCQYVIVRKKRSCKMLVKNGEKFCAEHIIYDQENQGGHSPSERRIPCPLDPKHTVAAGNLKKHLKACNSRLRICDDNPWIVENFNVDDTKEFDYSNFFHNLQTIDMDNLLNLFGRIDRAWSTIFDSVSNTCLIRVCFPYAVLYSHVNELELATAGKVARKHLIQQYAIADLLKKFHFVWPNTCFVEYGAGKAKLSYELGKLFNEKCRFLLIEKCGLRGKAENKIKIDNTDCSNCDFTRIRCAIEHLDLRKHPIFKSPDQPNFVPICKHLCGSAFDFTINSIINCFRKPDDLHLLGAVLIPCCHHRCLYSQFRGRTIFEEFGFSPNDFKVMAQMSSWAVCKFRNNVATENCLPDDRLNAVDKEKIGEKCKFIFDFCRGRYLEEKLRFYDKSYNVAFKRFVDSNVTPENLALIVEKNE</sequence>
<comment type="catalytic activity">
    <reaction evidence="9 12">
        <text>cytidine(4) in tRNA(Pro) + S-adenosyl-L-methionine = 2'-O-methylcytidine(4) in tRNA(Pro) + S-adenosyl-L-homocysteine + H(+)</text>
        <dbReference type="Rhea" id="RHEA:32767"/>
        <dbReference type="Rhea" id="RHEA-COMP:10397"/>
        <dbReference type="Rhea" id="RHEA-COMP:10398"/>
        <dbReference type="ChEBI" id="CHEBI:15378"/>
        <dbReference type="ChEBI" id="CHEBI:57856"/>
        <dbReference type="ChEBI" id="CHEBI:59789"/>
        <dbReference type="ChEBI" id="CHEBI:74495"/>
        <dbReference type="ChEBI" id="CHEBI:82748"/>
        <dbReference type="EC" id="2.1.1.225"/>
    </reaction>
</comment>
<dbReference type="Pfam" id="PF05206">
    <property type="entry name" value="TRM13"/>
    <property type="match status" value="1"/>
</dbReference>
<evidence type="ECO:0000256" key="10">
    <source>
        <dbReference type="ARBA" id="ARBA00048635"/>
    </source>
</evidence>
<dbReference type="OMA" id="HRCSWRS"/>
<keyword evidence="5 12" id="KW-0819">tRNA processing</keyword>
<evidence type="ECO:0000313" key="14">
    <source>
        <dbReference type="Proteomes" id="UP000887565"/>
    </source>
</evidence>
<evidence type="ECO:0000256" key="3">
    <source>
        <dbReference type="ARBA" id="ARBA00022679"/>
    </source>
</evidence>
<evidence type="ECO:0000259" key="13">
    <source>
        <dbReference type="PROSITE" id="PS51800"/>
    </source>
</evidence>
<keyword evidence="7 12" id="KW-0863">Zinc-finger</keyword>
<dbReference type="WBParaSite" id="nRc.2.0.1.t33928-RA">
    <property type="protein sequence ID" value="nRc.2.0.1.t33928-RA"/>
    <property type="gene ID" value="nRc.2.0.1.g33928"/>
</dbReference>
<keyword evidence="2 12" id="KW-0489">Methyltransferase</keyword>
<keyword evidence="4 12" id="KW-0949">S-adenosyl-L-methionine</keyword>
<dbReference type="Pfam" id="PF05253">
    <property type="entry name" value="zf-U11-48K"/>
    <property type="match status" value="1"/>
</dbReference>
<comment type="similarity">
    <text evidence="1 12">Belongs to the methyltransferase TRM13 family.</text>
</comment>
<reference evidence="15" key="1">
    <citation type="submission" date="2022-11" db="UniProtKB">
        <authorList>
            <consortium name="WormBaseParasite"/>
        </authorList>
    </citation>
    <scope>IDENTIFICATION</scope>
</reference>
<evidence type="ECO:0000256" key="9">
    <source>
        <dbReference type="ARBA" id="ARBA00048165"/>
    </source>
</evidence>
<dbReference type="PROSITE" id="PS51800">
    <property type="entry name" value="ZF_CHHC_U11_48K"/>
    <property type="match status" value="1"/>
</dbReference>
<dbReference type="Proteomes" id="UP000887565">
    <property type="component" value="Unplaced"/>
</dbReference>
<keyword evidence="14" id="KW-1185">Reference proteome</keyword>
<dbReference type="InterPro" id="IPR039044">
    <property type="entry name" value="Trm13"/>
</dbReference>
<evidence type="ECO:0000256" key="6">
    <source>
        <dbReference type="ARBA" id="ARBA00022723"/>
    </source>
</evidence>
<keyword evidence="8 12" id="KW-0862">Zinc</keyword>
<accession>A0A915K6H6</accession>
<dbReference type="PANTHER" id="PTHR12998">
    <property type="entry name" value="TRNA:M(4)X MODIFICATION ENZYME TRM13 HOMOLOG"/>
    <property type="match status" value="1"/>
</dbReference>
<dbReference type="PANTHER" id="PTHR12998:SF0">
    <property type="entry name" value="TRNA:M(4)X MODIFICATION ENZYME TRM13 HOMOLOG"/>
    <property type="match status" value="1"/>
</dbReference>
<dbReference type="EC" id="2.1.1.225" evidence="12"/>
<evidence type="ECO:0000256" key="11">
    <source>
        <dbReference type="ARBA" id="ARBA00049393"/>
    </source>
</evidence>
<evidence type="ECO:0000256" key="1">
    <source>
        <dbReference type="ARBA" id="ARBA00005265"/>
    </source>
</evidence>
<dbReference type="GO" id="GO:0030488">
    <property type="term" value="P:tRNA methylation"/>
    <property type="evidence" value="ECO:0007669"/>
    <property type="project" value="InterPro"/>
</dbReference>
<evidence type="ECO:0000256" key="8">
    <source>
        <dbReference type="ARBA" id="ARBA00022833"/>
    </source>
</evidence>
<dbReference type="InterPro" id="IPR021721">
    <property type="entry name" value="Znf_CCCH-type_TRM13"/>
</dbReference>
<proteinExistence type="inferred from homology"/>
<evidence type="ECO:0000313" key="15">
    <source>
        <dbReference type="WBParaSite" id="nRc.2.0.1.t33928-RA"/>
    </source>
</evidence>
<evidence type="ECO:0000256" key="5">
    <source>
        <dbReference type="ARBA" id="ARBA00022694"/>
    </source>
</evidence>
<evidence type="ECO:0000256" key="7">
    <source>
        <dbReference type="ARBA" id="ARBA00022771"/>
    </source>
</evidence>
<protein>
    <recommendedName>
        <fullName evidence="12">tRNA:m(4)X modification enzyme TRM13</fullName>
        <ecNumber evidence="12">2.1.1.225</ecNumber>
    </recommendedName>
</protein>
<dbReference type="GO" id="GO:0106050">
    <property type="term" value="F:tRNA 2'-O-methyltransferase activity"/>
    <property type="evidence" value="ECO:0007669"/>
    <property type="project" value="UniProtKB-UniRule"/>
</dbReference>
<dbReference type="InterPro" id="IPR007871">
    <property type="entry name" value="Methyltransferase_TRM13"/>
</dbReference>
<dbReference type="InterPro" id="IPR022776">
    <property type="entry name" value="TRM13/UPF0224_CHHC_Znf_dom"/>
</dbReference>
<evidence type="ECO:0000256" key="12">
    <source>
        <dbReference type="RuleBase" id="RU367103"/>
    </source>
</evidence>
<evidence type="ECO:0000256" key="4">
    <source>
        <dbReference type="ARBA" id="ARBA00022691"/>
    </source>
</evidence>
<dbReference type="Pfam" id="PF11722">
    <property type="entry name" value="zf-TRM13_CCCH"/>
    <property type="match status" value="1"/>
</dbReference>
<keyword evidence="6 12" id="KW-0479">Metal-binding</keyword>
<comment type="function">
    <text evidence="12">tRNA methylase which 2'-O-methylates cytidine(4) in tRNA(Pro) and tRNA(Gly)(GCC), and adenosine(4) in tRNA(His).</text>
</comment>
<name>A0A915K6H6_ROMCU</name>
<comment type="catalytic activity">
    <reaction evidence="11 12">
        <text>adenosine(4) in tRNA(His) + S-adenosyl-L-methionine = 2'-O-methyladenosine(4) in tRNA(His) + S-adenosyl-L-homocysteine + H(+)</text>
        <dbReference type="Rhea" id="RHEA:43196"/>
        <dbReference type="Rhea" id="RHEA-COMP:10401"/>
        <dbReference type="Rhea" id="RHEA-COMP:10402"/>
        <dbReference type="ChEBI" id="CHEBI:15378"/>
        <dbReference type="ChEBI" id="CHEBI:57856"/>
        <dbReference type="ChEBI" id="CHEBI:59789"/>
        <dbReference type="ChEBI" id="CHEBI:74411"/>
        <dbReference type="ChEBI" id="CHEBI:74477"/>
        <dbReference type="EC" id="2.1.1.225"/>
    </reaction>
</comment>
<evidence type="ECO:0000256" key="2">
    <source>
        <dbReference type="ARBA" id="ARBA00022603"/>
    </source>
</evidence>
<dbReference type="GO" id="GO:0008270">
    <property type="term" value="F:zinc ion binding"/>
    <property type="evidence" value="ECO:0007669"/>
    <property type="project" value="UniProtKB-KW"/>
</dbReference>
<feature type="domain" description="CHHC U11-48K-type" evidence="13">
    <location>
        <begin position="48"/>
        <end position="75"/>
    </location>
</feature>
<organism evidence="14 15">
    <name type="scientific">Romanomermis culicivorax</name>
    <name type="common">Nematode worm</name>
    <dbReference type="NCBI Taxonomy" id="13658"/>
    <lineage>
        <taxon>Eukaryota</taxon>
        <taxon>Metazoa</taxon>
        <taxon>Ecdysozoa</taxon>
        <taxon>Nematoda</taxon>
        <taxon>Enoplea</taxon>
        <taxon>Dorylaimia</taxon>
        <taxon>Mermithida</taxon>
        <taxon>Mermithoidea</taxon>
        <taxon>Mermithidae</taxon>
        <taxon>Romanomermis</taxon>
    </lineage>
</organism>
<comment type="catalytic activity">
    <reaction evidence="10 12">
        <text>cytidine(4) in tRNA(Gly)(GCC) + S-adenosyl-L-methionine = 2'-O-methylcytidine(4) in tRNA(Gly)(GCC) + S-adenosyl-L-homocysteine + H(+)</text>
        <dbReference type="Rhea" id="RHEA:43192"/>
        <dbReference type="Rhea" id="RHEA-COMP:10399"/>
        <dbReference type="Rhea" id="RHEA-COMP:10400"/>
        <dbReference type="ChEBI" id="CHEBI:15378"/>
        <dbReference type="ChEBI" id="CHEBI:57856"/>
        <dbReference type="ChEBI" id="CHEBI:59789"/>
        <dbReference type="ChEBI" id="CHEBI:74495"/>
        <dbReference type="ChEBI" id="CHEBI:82748"/>
        <dbReference type="EC" id="2.1.1.225"/>
    </reaction>
</comment>
<keyword evidence="3 12" id="KW-0808">Transferase</keyword>